<dbReference type="Proteomes" id="UP000017048">
    <property type="component" value="Unassembled WGS sequence"/>
</dbReference>
<dbReference type="eggNOG" id="ENOG5031EH3">
    <property type="taxonomic scope" value="Bacteria"/>
</dbReference>
<gene>
    <name evidence="2" type="ORF">NCAST_32_03830</name>
</gene>
<evidence type="ECO:0008006" key="4">
    <source>
        <dbReference type="Google" id="ProtNLM"/>
    </source>
</evidence>
<name>U5EHQ8_NOCAS</name>
<feature type="chain" id="PRO_5038431571" description="PknH-like extracellular domain-containing protein" evidence="1">
    <location>
        <begin position="27"/>
        <end position="245"/>
    </location>
</feature>
<sequence length="245" mass="24676">MARRRTERWWAGLVVCAALLAGGCAAGTAGLPSGTQASSDEGRDQLLLTSSELPAGSSPVEVSEDRIADGFATAAGIADWSTTAGPLTVTPAECGSAQKDLANQLQQLTGNASFAGAQTVDGIVFTEVISGSALDLASISDILARCGQMTVSASVLGKQVSSTSVDISTLSTPGDLNMLGAIAFHTVVRSDVVGQQAMATSSYTGCAVIGGMTIVVRAENLAGGGEGAFEDVFNSAVEKVRAATQ</sequence>
<dbReference type="AlphaFoldDB" id="U5EHQ8"/>
<accession>U5EHQ8</accession>
<reference evidence="2 3" key="1">
    <citation type="journal article" date="2014" name="BMC Genomics">
        <title>Genome based analysis of type-I polyketide synthase and nonribosomal peptide synthetase gene clusters in seven strains of five representative Nocardia species.</title>
        <authorList>
            <person name="Komaki H."/>
            <person name="Ichikawa N."/>
            <person name="Hosoyama A."/>
            <person name="Takahashi-Nakaguchi A."/>
            <person name="Matsuzawa T."/>
            <person name="Suzuki K."/>
            <person name="Fujita N."/>
            <person name="Gonoi T."/>
        </authorList>
    </citation>
    <scope>NUCLEOTIDE SEQUENCE [LARGE SCALE GENOMIC DNA]</scope>
    <source>
        <strain evidence="2 3">NBRC 15531</strain>
    </source>
</reference>
<dbReference type="STRING" id="1824.SAMN05444423_102719"/>
<protein>
    <recommendedName>
        <fullName evidence="4">PknH-like extracellular domain-containing protein</fullName>
    </recommendedName>
</protein>
<proteinExistence type="predicted"/>
<dbReference type="PROSITE" id="PS51257">
    <property type="entry name" value="PROKAR_LIPOPROTEIN"/>
    <property type="match status" value="1"/>
</dbReference>
<comment type="caution">
    <text evidence="2">The sequence shown here is derived from an EMBL/GenBank/DDBJ whole genome shotgun (WGS) entry which is preliminary data.</text>
</comment>
<keyword evidence="1" id="KW-0732">Signal</keyword>
<evidence type="ECO:0000256" key="1">
    <source>
        <dbReference type="SAM" id="SignalP"/>
    </source>
</evidence>
<feature type="signal peptide" evidence="1">
    <location>
        <begin position="1"/>
        <end position="26"/>
    </location>
</feature>
<dbReference type="EMBL" id="BAFO02000032">
    <property type="protein sequence ID" value="GAD85898.1"/>
    <property type="molecule type" value="Genomic_DNA"/>
</dbReference>
<organism evidence="2 3">
    <name type="scientific">Nocardia asteroides NBRC 15531</name>
    <dbReference type="NCBI Taxonomy" id="1110697"/>
    <lineage>
        <taxon>Bacteria</taxon>
        <taxon>Bacillati</taxon>
        <taxon>Actinomycetota</taxon>
        <taxon>Actinomycetes</taxon>
        <taxon>Mycobacteriales</taxon>
        <taxon>Nocardiaceae</taxon>
        <taxon>Nocardia</taxon>
    </lineage>
</organism>
<keyword evidence="3" id="KW-1185">Reference proteome</keyword>
<evidence type="ECO:0000313" key="3">
    <source>
        <dbReference type="Proteomes" id="UP000017048"/>
    </source>
</evidence>
<evidence type="ECO:0000313" key="2">
    <source>
        <dbReference type="EMBL" id="GAD85898.1"/>
    </source>
</evidence>